<proteinExistence type="predicted"/>
<name>A0A413B603_BACSE</name>
<evidence type="ECO:0000313" key="2">
    <source>
        <dbReference type="Proteomes" id="UP000285150"/>
    </source>
</evidence>
<dbReference type="Proteomes" id="UP000285150">
    <property type="component" value="Unassembled WGS sequence"/>
</dbReference>
<protein>
    <recommendedName>
        <fullName evidence="3">TfoX N-terminal domain-containing protein</fullName>
    </recommendedName>
</protein>
<sequence length="205" mass="24243">MTTKKFADFIEKQARSILNVSAEPIFGEYILTRNGKKIGVLYQNQCYLFLTDKAKELLPDAKVCRPYKYPPGEPDFILVEDTTNQELLCSLFKATYDKFYAWQDLFYDFSGIFSFNKGFMNDIERLYNDFVVLLSSSWENGFLKVCPIDTKGRIIKLEFRRRDLTPEGEKYFFPFSHKFILYTDRTSKTPSEKLIKKWLDEVRNE</sequence>
<evidence type="ECO:0000313" key="1">
    <source>
        <dbReference type="EMBL" id="RGW33526.1"/>
    </source>
</evidence>
<dbReference type="EMBL" id="QSAF01000011">
    <property type="protein sequence ID" value="RGW33526.1"/>
    <property type="molecule type" value="Genomic_DNA"/>
</dbReference>
<gene>
    <name evidence="1" type="ORF">DWV77_10305</name>
</gene>
<accession>A0A413B603</accession>
<organism evidence="1 2">
    <name type="scientific">Bacteroides stercoris</name>
    <dbReference type="NCBI Taxonomy" id="46506"/>
    <lineage>
        <taxon>Bacteria</taxon>
        <taxon>Pseudomonadati</taxon>
        <taxon>Bacteroidota</taxon>
        <taxon>Bacteroidia</taxon>
        <taxon>Bacteroidales</taxon>
        <taxon>Bacteroidaceae</taxon>
        <taxon>Bacteroides</taxon>
    </lineage>
</organism>
<dbReference type="RefSeq" id="WP_117858195.1">
    <property type="nucleotide sequence ID" value="NZ_JAQCSR010000014.1"/>
</dbReference>
<comment type="caution">
    <text evidence="1">The sequence shown here is derived from an EMBL/GenBank/DDBJ whole genome shotgun (WGS) entry which is preliminary data.</text>
</comment>
<dbReference type="SUPFAM" id="SSF159894">
    <property type="entry name" value="YgaC/TfoX-N like"/>
    <property type="match status" value="1"/>
</dbReference>
<evidence type="ECO:0008006" key="3">
    <source>
        <dbReference type="Google" id="ProtNLM"/>
    </source>
</evidence>
<reference evidence="1 2" key="1">
    <citation type="submission" date="2018-08" db="EMBL/GenBank/DDBJ databases">
        <title>A genome reference for cultivated species of the human gut microbiota.</title>
        <authorList>
            <person name="Zou Y."/>
            <person name="Xue W."/>
            <person name="Luo G."/>
        </authorList>
    </citation>
    <scope>NUCLEOTIDE SEQUENCE [LARGE SCALE GENOMIC DNA]</scope>
    <source>
        <strain evidence="1 2">AF12-7</strain>
    </source>
</reference>
<dbReference type="AlphaFoldDB" id="A0A413B603"/>